<dbReference type="Proteomes" id="UP001497516">
    <property type="component" value="Chromosome 9"/>
</dbReference>
<dbReference type="AlphaFoldDB" id="A0AAV2GQG1"/>
<evidence type="ECO:0000313" key="3">
    <source>
        <dbReference type="Proteomes" id="UP001497516"/>
    </source>
</evidence>
<proteinExistence type="predicted"/>
<dbReference type="EMBL" id="OZ034822">
    <property type="protein sequence ID" value="CAL1412389.1"/>
    <property type="molecule type" value="Genomic_DNA"/>
</dbReference>
<protein>
    <recommendedName>
        <fullName evidence="4">DUF4219 domain-containing protein</fullName>
    </recommendedName>
</protein>
<keyword evidence="3" id="KW-1185">Reference proteome</keyword>
<sequence>MATNSSHTMFATSSNQIPIFDGELYEYWSAQMKPIFISQDLWDIVQEDYEDPQDEDDDSKKQAGKGVPRRMPSKMPAP</sequence>
<organism evidence="2 3">
    <name type="scientific">Linum trigynum</name>
    <dbReference type="NCBI Taxonomy" id="586398"/>
    <lineage>
        <taxon>Eukaryota</taxon>
        <taxon>Viridiplantae</taxon>
        <taxon>Streptophyta</taxon>
        <taxon>Embryophyta</taxon>
        <taxon>Tracheophyta</taxon>
        <taxon>Spermatophyta</taxon>
        <taxon>Magnoliopsida</taxon>
        <taxon>eudicotyledons</taxon>
        <taxon>Gunneridae</taxon>
        <taxon>Pentapetalae</taxon>
        <taxon>rosids</taxon>
        <taxon>fabids</taxon>
        <taxon>Malpighiales</taxon>
        <taxon>Linaceae</taxon>
        <taxon>Linum</taxon>
    </lineage>
</organism>
<reference evidence="2 3" key="1">
    <citation type="submission" date="2024-04" db="EMBL/GenBank/DDBJ databases">
        <authorList>
            <person name="Fracassetti M."/>
        </authorList>
    </citation>
    <scope>NUCLEOTIDE SEQUENCE [LARGE SCALE GENOMIC DNA]</scope>
</reference>
<evidence type="ECO:0000256" key="1">
    <source>
        <dbReference type="SAM" id="MobiDB-lite"/>
    </source>
</evidence>
<feature type="region of interest" description="Disordered" evidence="1">
    <location>
        <begin position="47"/>
        <end position="78"/>
    </location>
</feature>
<evidence type="ECO:0000313" key="2">
    <source>
        <dbReference type="EMBL" id="CAL1412389.1"/>
    </source>
</evidence>
<name>A0AAV2GQG1_9ROSI</name>
<accession>A0AAV2GQG1</accession>
<feature type="compositionally biased region" description="Acidic residues" evidence="1">
    <location>
        <begin position="47"/>
        <end position="57"/>
    </location>
</feature>
<evidence type="ECO:0008006" key="4">
    <source>
        <dbReference type="Google" id="ProtNLM"/>
    </source>
</evidence>
<gene>
    <name evidence="2" type="ORF">LTRI10_LOCUS51688</name>
</gene>